<dbReference type="PROSITE" id="PS50112">
    <property type="entry name" value="PAS"/>
    <property type="match status" value="2"/>
</dbReference>
<dbReference type="InterPro" id="IPR035965">
    <property type="entry name" value="PAS-like_dom_sf"/>
</dbReference>
<dbReference type="Pfam" id="PF00512">
    <property type="entry name" value="HisKA"/>
    <property type="match status" value="1"/>
</dbReference>
<dbReference type="InterPro" id="IPR036097">
    <property type="entry name" value="HisK_dim/P_sf"/>
</dbReference>
<name>A0ABT8R823_9BACT</name>
<dbReference type="SMART" id="SM00388">
    <property type="entry name" value="HisKA"/>
    <property type="match status" value="1"/>
</dbReference>
<keyword evidence="5 10" id="KW-0418">Kinase</keyword>
<evidence type="ECO:0000256" key="1">
    <source>
        <dbReference type="ARBA" id="ARBA00000085"/>
    </source>
</evidence>
<keyword evidence="11" id="KW-1185">Reference proteome</keyword>
<dbReference type="GO" id="GO:0005524">
    <property type="term" value="F:ATP binding"/>
    <property type="evidence" value="ECO:0007669"/>
    <property type="project" value="UniProtKB-KW"/>
</dbReference>
<dbReference type="CDD" id="cd00130">
    <property type="entry name" value="PAS"/>
    <property type="match status" value="2"/>
</dbReference>
<dbReference type="SUPFAM" id="SSF55785">
    <property type="entry name" value="PYP-like sensor domain (PAS domain)"/>
    <property type="match status" value="2"/>
</dbReference>
<evidence type="ECO:0000259" key="9">
    <source>
        <dbReference type="PROSITE" id="PS50113"/>
    </source>
</evidence>
<gene>
    <name evidence="10" type="ORF">Q0590_18395</name>
</gene>
<dbReference type="EMBL" id="JAUKPO010000010">
    <property type="protein sequence ID" value="MDO1448251.1"/>
    <property type="molecule type" value="Genomic_DNA"/>
</dbReference>
<evidence type="ECO:0000313" key="10">
    <source>
        <dbReference type="EMBL" id="MDO1448251.1"/>
    </source>
</evidence>
<sequence>MSKTDDENLVKENNNILKNSESVYKLMVEGVRDYAIFMLDTTGKILTWNIGAERIKGYKAEEIIGRHFSAFYLPQAIADKFPDYELKKAREDGRFEDEGWRLRKDGSTFWANVVITAIFNEEHRHIGFSKVTRDLTERKKLEEKLIRANKEMYESEERSRLLIEGIRDYAIFMIGTDGHVTSWNIGAERITGYTSEQIIGRHFSVFYPPQAIADRFPDYELKKAKENGRFEDEGWRLRKNGSTFWANVLITPIYNEQNRLIGYSKITRDLTEKVRNEELMQKNKELHKINTDLDNFIYTASHDLKAPIANLQGLIAVLEKQLNQKASPAEKKILDLMNVSIENLTQTIANLTEITKVQKDVEQSAETISFKEILHQIKLDVEQQLLDSGAILEENLAVEDIEFNRAYLRSILYNLLSNAMKFRSAARPLHITISTYAEDAYIVLSVKDNGLGLTETQQAKLFSLFKRFHNHVEGSGIGLYMIKRIIENKNGRIEVASKPDVGTEFKVFFPKKQP</sequence>
<protein>
    <recommendedName>
        <fullName evidence="2">histidine kinase</fullName>
        <ecNumber evidence="2">2.7.13.3</ecNumber>
    </recommendedName>
</protein>
<dbReference type="SMART" id="SM00387">
    <property type="entry name" value="HATPase_c"/>
    <property type="match status" value="1"/>
</dbReference>
<keyword evidence="4" id="KW-0808">Transferase</keyword>
<feature type="domain" description="PAC" evidence="9">
    <location>
        <begin position="230"/>
        <end position="282"/>
    </location>
</feature>
<evidence type="ECO:0000259" key="7">
    <source>
        <dbReference type="PROSITE" id="PS50109"/>
    </source>
</evidence>
<dbReference type="InterPro" id="IPR052162">
    <property type="entry name" value="Sensor_kinase/Photoreceptor"/>
</dbReference>
<dbReference type="PROSITE" id="PS50109">
    <property type="entry name" value="HIS_KIN"/>
    <property type="match status" value="1"/>
</dbReference>
<feature type="domain" description="PAC" evidence="9">
    <location>
        <begin position="95"/>
        <end position="147"/>
    </location>
</feature>
<dbReference type="Gene3D" id="3.30.450.20">
    <property type="entry name" value="PAS domain"/>
    <property type="match status" value="2"/>
</dbReference>
<evidence type="ECO:0000256" key="6">
    <source>
        <dbReference type="SAM" id="Coils"/>
    </source>
</evidence>
<dbReference type="PANTHER" id="PTHR43304:SF1">
    <property type="entry name" value="PAC DOMAIN-CONTAINING PROTEIN"/>
    <property type="match status" value="1"/>
</dbReference>
<dbReference type="PRINTS" id="PR00344">
    <property type="entry name" value="BCTRLSENSOR"/>
</dbReference>
<dbReference type="SMART" id="SM00086">
    <property type="entry name" value="PAC"/>
    <property type="match status" value="2"/>
</dbReference>
<dbReference type="InterPro" id="IPR000014">
    <property type="entry name" value="PAS"/>
</dbReference>
<dbReference type="Pfam" id="PF13426">
    <property type="entry name" value="PAS_9"/>
    <property type="match status" value="2"/>
</dbReference>
<dbReference type="SUPFAM" id="SSF55874">
    <property type="entry name" value="ATPase domain of HSP90 chaperone/DNA topoisomerase II/histidine kinase"/>
    <property type="match status" value="1"/>
</dbReference>
<dbReference type="Pfam" id="PF02518">
    <property type="entry name" value="HATPase_c"/>
    <property type="match status" value="1"/>
</dbReference>
<accession>A0ABT8R823</accession>
<organism evidence="10 11">
    <name type="scientific">Rhodocytophaga aerolata</name>
    <dbReference type="NCBI Taxonomy" id="455078"/>
    <lineage>
        <taxon>Bacteria</taxon>
        <taxon>Pseudomonadati</taxon>
        <taxon>Bacteroidota</taxon>
        <taxon>Cytophagia</taxon>
        <taxon>Cytophagales</taxon>
        <taxon>Rhodocytophagaceae</taxon>
        <taxon>Rhodocytophaga</taxon>
    </lineage>
</organism>
<dbReference type="EC" id="2.7.13.3" evidence="2"/>
<dbReference type="InterPro" id="IPR036890">
    <property type="entry name" value="HATPase_C_sf"/>
</dbReference>
<dbReference type="GO" id="GO:0016301">
    <property type="term" value="F:kinase activity"/>
    <property type="evidence" value="ECO:0007669"/>
    <property type="project" value="UniProtKB-KW"/>
</dbReference>
<feature type="coiled-coil region" evidence="6">
    <location>
        <begin position="131"/>
        <end position="158"/>
    </location>
</feature>
<dbReference type="Proteomes" id="UP001168528">
    <property type="component" value="Unassembled WGS sequence"/>
</dbReference>
<evidence type="ECO:0000313" key="11">
    <source>
        <dbReference type="Proteomes" id="UP001168528"/>
    </source>
</evidence>
<feature type="domain" description="Histidine kinase" evidence="7">
    <location>
        <begin position="299"/>
        <end position="513"/>
    </location>
</feature>
<dbReference type="Gene3D" id="3.30.565.10">
    <property type="entry name" value="Histidine kinase-like ATPase, C-terminal domain"/>
    <property type="match status" value="1"/>
</dbReference>
<comment type="catalytic activity">
    <reaction evidence="1">
        <text>ATP + protein L-histidine = ADP + protein N-phospho-L-histidine.</text>
        <dbReference type="EC" id="2.7.13.3"/>
    </reaction>
</comment>
<dbReference type="CDD" id="cd00082">
    <property type="entry name" value="HisKA"/>
    <property type="match status" value="1"/>
</dbReference>
<dbReference type="InterPro" id="IPR005467">
    <property type="entry name" value="His_kinase_dom"/>
</dbReference>
<feature type="domain" description="PAS" evidence="8">
    <location>
        <begin position="20"/>
        <end position="75"/>
    </location>
</feature>
<keyword evidence="3" id="KW-0597">Phosphoprotein</keyword>
<feature type="domain" description="PAS" evidence="8">
    <location>
        <begin position="155"/>
        <end position="208"/>
    </location>
</feature>
<keyword evidence="6" id="KW-0175">Coiled coil</keyword>
<keyword evidence="10" id="KW-0547">Nucleotide-binding</keyword>
<evidence type="ECO:0000256" key="2">
    <source>
        <dbReference type="ARBA" id="ARBA00012438"/>
    </source>
</evidence>
<dbReference type="PANTHER" id="PTHR43304">
    <property type="entry name" value="PHYTOCHROME-LIKE PROTEIN CPH1"/>
    <property type="match status" value="1"/>
</dbReference>
<dbReference type="SUPFAM" id="SSF47384">
    <property type="entry name" value="Homodimeric domain of signal transducing histidine kinase"/>
    <property type="match status" value="1"/>
</dbReference>
<evidence type="ECO:0000259" key="8">
    <source>
        <dbReference type="PROSITE" id="PS50112"/>
    </source>
</evidence>
<evidence type="ECO:0000256" key="3">
    <source>
        <dbReference type="ARBA" id="ARBA00022553"/>
    </source>
</evidence>
<evidence type="ECO:0000256" key="4">
    <source>
        <dbReference type="ARBA" id="ARBA00022679"/>
    </source>
</evidence>
<dbReference type="RefSeq" id="WP_302039052.1">
    <property type="nucleotide sequence ID" value="NZ_JAUKPO010000010.1"/>
</dbReference>
<proteinExistence type="predicted"/>
<evidence type="ECO:0000256" key="5">
    <source>
        <dbReference type="ARBA" id="ARBA00022777"/>
    </source>
</evidence>
<dbReference type="InterPro" id="IPR000700">
    <property type="entry name" value="PAS-assoc_C"/>
</dbReference>
<keyword evidence="10" id="KW-0067">ATP-binding</keyword>
<dbReference type="SMART" id="SM00091">
    <property type="entry name" value="PAS"/>
    <property type="match status" value="2"/>
</dbReference>
<dbReference type="NCBIfam" id="TIGR00229">
    <property type="entry name" value="sensory_box"/>
    <property type="match status" value="2"/>
</dbReference>
<reference evidence="10" key="1">
    <citation type="submission" date="2023-07" db="EMBL/GenBank/DDBJ databases">
        <title>The genome sequence of Rhodocytophaga aerolata KACC 12507.</title>
        <authorList>
            <person name="Zhang X."/>
        </authorList>
    </citation>
    <scope>NUCLEOTIDE SEQUENCE</scope>
    <source>
        <strain evidence="10">KACC 12507</strain>
    </source>
</reference>
<comment type="caution">
    <text evidence="10">The sequence shown here is derived from an EMBL/GenBank/DDBJ whole genome shotgun (WGS) entry which is preliminary data.</text>
</comment>
<dbReference type="InterPro" id="IPR004358">
    <property type="entry name" value="Sig_transdc_His_kin-like_C"/>
</dbReference>
<dbReference type="PROSITE" id="PS50113">
    <property type="entry name" value="PAC"/>
    <property type="match status" value="2"/>
</dbReference>
<dbReference type="InterPro" id="IPR003594">
    <property type="entry name" value="HATPase_dom"/>
</dbReference>
<dbReference type="InterPro" id="IPR001610">
    <property type="entry name" value="PAC"/>
</dbReference>
<dbReference type="InterPro" id="IPR003661">
    <property type="entry name" value="HisK_dim/P_dom"/>
</dbReference>
<dbReference type="Gene3D" id="1.10.287.130">
    <property type="match status" value="1"/>
</dbReference>